<dbReference type="GO" id="GO:0004725">
    <property type="term" value="F:protein tyrosine phosphatase activity"/>
    <property type="evidence" value="ECO:0007669"/>
    <property type="project" value="InterPro"/>
</dbReference>
<reference evidence="6 7" key="1">
    <citation type="submission" date="2018-06" db="EMBL/GenBank/DDBJ databases">
        <title>Freshwater and sediment microbial communities from various areas in North America, analyzing microbe dynamics in response to fracking.</title>
        <authorList>
            <person name="Lamendella R."/>
        </authorList>
    </citation>
    <scope>NUCLEOTIDE SEQUENCE [LARGE SCALE GENOMIC DNA]</scope>
    <source>
        <strain evidence="6 7">3b_TX</strain>
    </source>
</reference>
<proteinExistence type="inferred from homology"/>
<feature type="active site" description="Nucleophile" evidence="4">
    <location>
        <position position="11"/>
    </location>
</feature>
<keyword evidence="3" id="KW-0904">Protein phosphatase</keyword>
<name>A0A366IMV7_9MICO</name>
<sequence length="204" mass="22074">MPERFTILTVCTGNLCRSPLAELLLAQRFAGVSSIRVRSAGTRAMAGWSMPEPARRIATGMGVVDVGAHRARQVTAEILREADLVLAMTRDHRRSLVMLDPRVTRRAFTVREFAYLAALTRDEDIIRAGAPPAADQLARLRAAVSAVAQGRSRRHRPEIPADDDVIDPYGMDHAVYSLSALQLAPAVDGVAGLLQRALDLGEGA</sequence>
<dbReference type="PRINTS" id="PR00719">
    <property type="entry name" value="LMWPTPASE"/>
</dbReference>
<feature type="active site" evidence="4">
    <location>
        <position position="17"/>
    </location>
</feature>
<dbReference type="RefSeq" id="WP_113903184.1">
    <property type="nucleotide sequence ID" value="NZ_QNSB01000002.1"/>
</dbReference>
<dbReference type="Gene3D" id="3.40.50.2300">
    <property type="match status" value="1"/>
</dbReference>
<accession>A0A366IMV7</accession>
<dbReference type="InterPro" id="IPR036196">
    <property type="entry name" value="Ptyr_pPase_sf"/>
</dbReference>
<evidence type="ECO:0000313" key="7">
    <source>
        <dbReference type="Proteomes" id="UP000253509"/>
    </source>
</evidence>
<dbReference type="InterPro" id="IPR017867">
    <property type="entry name" value="Tyr_phospatase_low_mol_wt"/>
</dbReference>
<evidence type="ECO:0000313" key="6">
    <source>
        <dbReference type="EMBL" id="RBP73495.1"/>
    </source>
</evidence>
<dbReference type="InterPro" id="IPR050438">
    <property type="entry name" value="LMW_PTPase"/>
</dbReference>
<dbReference type="SMART" id="SM00226">
    <property type="entry name" value="LMWPc"/>
    <property type="match status" value="1"/>
</dbReference>
<dbReference type="InterPro" id="IPR023485">
    <property type="entry name" value="Ptyr_pPase"/>
</dbReference>
<keyword evidence="7" id="KW-1185">Reference proteome</keyword>
<dbReference type="AlphaFoldDB" id="A0A366IMV7"/>
<evidence type="ECO:0000256" key="2">
    <source>
        <dbReference type="ARBA" id="ARBA00022801"/>
    </source>
</evidence>
<gene>
    <name evidence="6" type="ORF">DFO65_10223</name>
</gene>
<dbReference type="Proteomes" id="UP000253509">
    <property type="component" value="Unassembled WGS sequence"/>
</dbReference>
<keyword evidence="2" id="KW-0378">Hydrolase</keyword>
<evidence type="ECO:0000256" key="1">
    <source>
        <dbReference type="ARBA" id="ARBA00011063"/>
    </source>
</evidence>
<protein>
    <submittedName>
        <fullName evidence="6">Protein-tyrosine phosphatase</fullName>
    </submittedName>
</protein>
<dbReference type="PANTHER" id="PTHR11717:SF31">
    <property type="entry name" value="LOW MOLECULAR WEIGHT PROTEIN-TYROSINE-PHOSPHATASE ETP-RELATED"/>
    <property type="match status" value="1"/>
</dbReference>
<dbReference type="SUPFAM" id="SSF52788">
    <property type="entry name" value="Phosphotyrosine protein phosphatases I"/>
    <property type="match status" value="1"/>
</dbReference>
<organism evidence="6 7">
    <name type="scientific">Brevibacterium celere</name>
    <dbReference type="NCBI Taxonomy" id="225845"/>
    <lineage>
        <taxon>Bacteria</taxon>
        <taxon>Bacillati</taxon>
        <taxon>Actinomycetota</taxon>
        <taxon>Actinomycetes</taxon>
        <taxon>Micrococcales</taxon>
        <taxon>Brevibacteriaceae</taxon>
        <taxon>Brevibacterium</taxon>
    </lineage>
</organism>
<dbReference type="EMBL" id="QNSB01000002">
    <property type="protein sequence ID" value="RBP73495.1"/>
    <property type="molecule type" value="Genomic_DNA"/>
</dbReference>
<comment type="similarity">
    <text evidence="1">Belongs to the low molecular weight phosphotyrosine protein phosphatase family.</text>
</comment>
<evidence type="ECO:0000259" key="5">
    <source>
        <dbReference type="SMART" id="SM00226"/>
    </source>
</evidence>
<feature type="domain" description="Phosphotyrosine protein phosphatase I" evidence="5">
    <location>
        <begin position="5"/>
        <end position="136"/>
    </location>
</feature>
<evidence type="ECO:0000256" key="4">
    <source>
        <dbReference type="PIRSR" id="PIRSR617867-1"/>
    </source>
</evidence>
<comment type="caution">
    <text evidence="6">The sequence shown here is derived from an EMBL/GenBank/DDBJ whole genome shotgun (WGS) entry which is preliminary data.</text>
</comment>
<dbReference type="Pfam" id="PF01451">
    <property type="entry name" value="LMWPc"/>
    <property type="match status" value="1"/>
</dbReference>
<evidence type="ECO:0000256" key="3">
    <source>
        <dbReference type="ARBA" id="ARBA00022912"/>
    </source>
</evidence>
<dbReference type="PANTHER" id="PTHR11717">
    <property type="entry name" value="LOW MOLECULAR WEIGHT PROTEIN TYROSINE PHOSPHATASE"/>
    <property type="match status" value="1"/>
</dbReference>